<comment type="caution">
    <text evidence="2">The sequence shown here is derived from an EMBL/GenBank/DDBJ whole genome shotgun (WGS) entry which is preliminary data.</text>
</comment>
<feature type="domain" description="BioF2-like acetyltransferase" evidence="1">
    <location>
        <begin position="2"/>
        <end position="131"/>
    </location>
</feature>
<dbReference type="Gene3D" id="3.40.630.30">
    <property type="match status" value="1"/>
</dbReference>
<dbReference type="OrthoDB" id="8334427at2"/>
<evidence type="ECO:0000313" key="2">
    <source>
        <dbReference type="EMBL" id="MXO56861.1"/>
    </source>
</evidence>
<gene>
    <name evidence="2" type="ORF">GRI36_08190</name>
</gene>
<protein>
    <submittedName>
        <fullName evidence="2">GNAT family N-acetyltransferase</fullName>
    </submittedName>
</protein>
<dbReference type="SUPFAM" id="SSF55729">
    <property type="entry name" value="Acyl-CoA N-acyltransferases (Nat)"/>
    <property type="match status" value="1"/>
</dbReference>
<dbReference type="InterPro" id="IPR038740">
    <property type="entry name" value="BioF2-like_GNAT_dom"/>
</dbReference>
<organism evidence="2 3">
    <name type="scientific">Pontixanthobacter gangjinensis</name>
    <dbReference type="NCBI Taxonomy" id="1028742"/>
    <lineage>
        <taxon>Bacteria</taxon>
        <taxon>Pseudomonadati</taxon>
        <taxon>Pseudomonadota</taxon>
        <taxon>Alphaproteobacteria</taxon>
        <taxon>Sphingomonadales</taxon>
        <taxon>Erythrobacteraceae</taxon>
        <taxon>Pontixanthobacter</taxon>
    </lineage>
</organism>
<dbReference type="Proteomes" id="UP000468943">
    <property type="component" value="Unassembled WGS sequence"/>
</dbReference>
<dbReference type="GO" id="GO:0016740">
    <property type="term" value="F:transferase activity"/>
    <property type="evidence" value="ECO:0007669"/>
    <property type="project" value="UniProtKB-KW"/>
</dbReference>
<dbReference type="Pfam" id="PF13480">
    <property type="entry name" value="Acetyltransf_6"/>
    <property type="match status" value="1"/>
</dbReference>
<dbReference type="InterPro" id="IPR016181">
    <property type="entry name" value="Acyl_CoA_acyltransferase"/>
</dbReference>
<reference evidence="2 3" key="1">
    <citation type="submission" date="2019-12" db="EMBL/GenBank/DDBJ databases">
        <title>Genomic-based taxomic classification of the family Erythrobacteraceae.</title>
        <authorList>
            <person name="Xu L."/>
        </authorList>
    </citation>
    <scope>NUCLEOTIDE SEQUENCE [LARGE SCALE GENOMIC DNA]</scope>
    <source>
        <strain evidence="2 3">JCM 17802</strain>
    </source>
</reference>
<name>A0A6I4SLU1_9SPHN</name>
<keyword evidence="3" id="KW-1185">Reference proteome</keyword>
<dbReference type="AlphaFoldDB" id="A0A6I4SLU1"/>
<keyword evidence="2" id="KW-0808">Transferase</keyword>
<sequence length="172" mass="19690">MRATLKRKMKKVEIEILNRFDPDAWATYEAIYQSSWKPEEGKPELLRNFARSEGAAGRIRLALAHHKGKAVAAQFWTVDRNTAYIHKLAHLEEHSALSAGTTLSAALFEHVIDIDRVTTIDYGTGNDPYKSDWMEVDRPRYRIDCLDPRQPKAWPSLTKRLFVRLAPIASQS</sequence>
<dbReference type="EMBL" id="WTYS01000001">
    <property type="protein sequence ID" value="MXO56861.1"/>
    <property type="molecule type" value="Genomic_DNA"/>
</dbReference>
<accession>A0A6I4SLU1</accession>
<evidence type="ECO:0000313" key="3">
    <source>
        <dbReference type="Proteomes" id="UP000468943"/>
    </source>
</evidence>
<evidence type="ECO:0000259" key="1">
    <source>
        <dbReference type="Pfam" id="PF13480"/>
    </source>
</evidence>
<proteinExistence type="predicted"/>